<protein>
    <submittedName>
        <fullName evidence="3">Uncharacterized protein</fullName>
    </submittedName>
</protein>
<evidence type="ECO:0000313" key="3">
    <source>
        <dbReference type="EMBL" id="CAF4152648.1"/>
    </source>
</evidence>
<reference evidence="3" key="1">
    <citation type="submission" date="2021-02" db="EMBL/GenBank/DDBJ databases">
        <authorList>
            <person name="Nowell W R."/>
        </authorList>
    </citation>
    <scope>NUCLEOTIDE SEQUENCE</scope>
</reference>
<comment type="caution">
    <text evidence="3">The sequence shown here is derived from an EMBL/GenBank/DDBJ whole genome shotgun (WGS) entry which is preliminary data.</text>
</comment>
<accession>A0A8S2RCZ2</accession>
<dbReference type="Proteomes" id="UP000677228">
    <property type="component" value="Unassembled WGS sequence"/>
</dbReference>
<feature type="compositionally biased region" description="Pro residues" evidence="1">
    <location>
        <begin position="1"/>
        <end position="10"/>
    </location>
</feature>
<feature type="region of interest" description="Disordered" evidence="1">
    <location>
        <begin position="1"/>
        <end position="43"/>
    </location>
</feature>
<evidence type="ECO:0000313" key="2">
    <source>
        <dbReference type="EMBL" id="CAF1341478.1"/>
    </source>
</evidence>
<dbReference type="EMBL" id="CAJNOK010022020">
    <property type="protein sequence ID" value="CAF1341478.1"/>
    <property type="molecule type" value="Genomic_DNA"/>
</dbReference>
<dbReference type="Proteomes" id="UP000682733">
    <property type="component" value="Unassembled WGS sequence"/>
</dbReference>
<dbReference type="AlphaFoldDB" id="A0A8S2RCZ2"/>
<name>A0A8S2RCZ2_9BILA</name>
<feature type="non-terminal residue" evidence="3">
    <location>
        <position position="1"/>
    </location>
</feature>
<organism evidence="3 4">
    <name type="scientific">Didymodactylos carnosus</name>
    <dbReference type="NCBI Taxonomy" id="1234261"/>
    <lineage>
        <taxon>Eukaryota</taxon>
        <taxon>Metazoa</taxon>
        <taxon>Spiralia</taxon>
        <taxon>Gnathifera</taxon>
        <taxon>Rotifera</taxon>
        <taxon>Eurotatoria</taxon>
        <taxon>Bdelloidea</taxon>
        <taxon>Philodinida</taxon>
        <taxon>Philodinidae</taxon>
        <taxon>Didymodactylos</taxon>
    </lineage>
</organism>
<feature type="compositionally biased region" description="Basic and acidic residues" evidence="1">
    <location>
        <begin position="13"/>
        <end position="24"/>
    </location>
</feature>
<dbReference type="EMBL" id="CAJOBA010043646">
    <property type="protein sequence ID" value="CAF4152648.1"/>
    <property type="molecule type" value="Genomic_DNA"/>
</dbReference>
<sequence length="194" mass="21123">MQWKRGPPPLQQKDYHELDSEKSPEIPGSLSSTSTPITLNPLQPTATQTNSFDIGYCVSDSNNDVSISKRDITRILRGASQVVNSQSAVNKILVAAQITFLCGNQVNIFVISIQLQHKRRKRLPLVTEAPCDQQLIITCYAVYPANCTTLTCQAAYGQLILNSIGNATNISLSFLDSTNQPVNVGVTLSSISDI</sequence>
<gene>
    <name evidence="2" type="ORF">OVA965_LOCUS30364</name>
    <name evidence="3" type="ORF">TMI583_LOCUS31163</name>
</gene>
<evidence type="ECO:0000313" key="4">
    <source>
        <dbReference type="Proteomes" id="UP000682733"/>
    </source>
</evidence>
<evidence type="ECO:0000256" key="1">
    <source>
        <dbReference type="SAM" id="MobiDB-lite"/>
    </source>
</evidence>
<proteinExistence type="predicted"/>
<feature type="compositionally biased region" description="Polar residues" evidence="1">
    <location>
        <begin position="29"/>
        <end position="43"/>
    </location>
</feature>